<evidence type="ECO:0000313" key="1">
    <source>
        <dbReference type="EMBL" id="KMZ70466.1"/>
    </source>
</evidence>
<name>A0A0K9PNB3_ZOSMR</name>
<evidence type="ECO:0000313" key="2">
    <source>
        <dbReference type="Proteomes" id="UP000036987"/>
    </source>
</evidence>
<comment type="caution">
    <text evidence="1">The sequence shown here is derived from an EMBL/GenBank/DDBJ whole genome shotgun (WGS) entry which is preliminary data.</text>
</comment>
<accession>A0A0K9PNB3</accession>
<dbReference type="AlphaFoldDB" id="A0A0K9PNB3"/>
<sequence length="127" mass="15164">MWYKDKNLYIHFDFNHKVLEKQNLEAYLQSILWFNHFIRGILNIKDRQSYQLLCSIPQEEDATCNGGLYMIEGLRSVAYGVMQHEKANTMELLLEGLYSLHWTKKQVPKIKDEIFQSCASMMHYDPW</sequence>
<reference evidence="2" key="1">
    <citation type="journal article" date="2016" name="Nature">
        <title>The genome of the seagrass Zostera marina reveals angiosperm adaptation to the sea.</title>
        <authorList>
            <person name="Olsen J.L."/>
            <person name="Rouze P."/>
            <person name="Verhelst B."/>
            <person name="Lin Y.-C."/>
            <person name="Bayer T."/>
            <person name="Collen J."/>
            <person name="Dattolo E."/>
            <person name="De Paoli E."/>
            <person name="Dittami S."/>
            <person name="Maumus F."/>
            <person name="Michel G."/>
            <person name="Kersting A."/>
            <person name="Lauritano C."/>
            <person name="Lohaus R."/>
            <person name="Toepel M."/>
            <person name="Tonon T."/>
            <person name="Vanneste K."/>
            <person name="Amirebrahimi M."/>
            <person name="Brakel J."/>
            <person name="Bostroem C."/>
            <person name="Chovatia M."/>
            <person name="Grimwood J."/>
            <person name="Jenkins J.W."/>
            <person name="Jueterbock A."/>
            <person name="Mraz A."/>
            <person name="Stam W.T."/>
            <person name="Tice H."/>
            <person name="Bornberg-Bauer E."/>
            <person name="Green P.J."/>
            <person name="Pearson G.A."/>
            <person name="Procaccini G."/>
            <person name="Duarte C.M."/>
            <person name="Schmutz J."/>
            <person name="Reusch T.B.H."/>
            <person name="Van de Peer Y."/>
        </authorList>
    </citation>
    <scope>NUCLEOTIDE SEQUENCE [LARGE SCALE GENOMIC DNA]</scope>
    <source>
        <strain evidence="2">cv. Finnish</strain>
    </source>
</reference>
<protein>
    <submittedName>
        <fullName evidence="1">Uncharacterized protein</fullName>
    </submittedName>
</protein>
<organism evidence="1 2">
    <name type="scientific">Zostera marina</name>
    <name type="common">Eelgrass</name>
    <dbReference type="NCBI Taxonomy" id="29655"/>
    <lineage>
        <taxon>Eukaryota</taxon>
        <taxon>Viridiplantae</taxon>
        <taxon>Streptophyta</taxon>
        <taxon>Embryophyta</taxon>
        <taxon>Tracheophyta</taxon>
        <taxon>Spermatophyta</taxon>
        <taxon>Magnoliopsida</taxon>
        <taxon>Liliopsida</taxon>
        <taxon>Zosteraceae</taxon>
        <taxon>Zostera</taxon>
    </lineage>
</organism>
<proteinExistence type="predicted"/>
<dbReference type="EMBL" id="LFYR01000728">
    <property type="protein sequence ID" value="KMZ70466.1"/>
    <property type="molecule type" value="Genomic_DNA"/>
</dbReference>
<dbReference type="Proteomes" id="UP000036987">
    <property type="component" value="Unassembled WGS sequence"/>
</dbReference>
<gene>
    <name evidence="1" type="ORF">ZOSMA_19G00480</name>
</gene>
<keyword evidence="2" id="KW-1185">Reference proteome</keyword>